<protein>
    <submittedName>
        <fullName evidence="1">Uncharacterized protein</fullName>
    </submittedName>
</protein>
<dbReference type="Proteomes" id="UP000625711">
    <property type="component" value="Unassembled WGS sequence"/>
</dbReference>
<organism evidence="1 2">
    <name type="scientific">Rhynchophorus ferrugineus</name>
    <name type="common">Red palm weevil</name>
    <name type="synonym">Curculio ferrugineus</name>
    <dbReference type="NCBI Taxonomy" id="354439"/>
    <lineage>
        <taxon>Eukaryota</taxon>
        <taxon>Metazoa</taxon>
        <taxon>Ecdysozoa</taxon>
        <taxon>Arthropoda</taxon>
        <taxon>Hexapoda</taxon>
        <taxon>Insecta</taxon>
        <taxon>Pterygota</taxon>
        <taxon>Neoptera</taxon>
        <taxon>Endopterygota</taxon>
        <taxon>Coleoptera</taxon>
        <taxon>Polyphaga</taxon>
        <taxon>Cucujiformia</taxon>
        <taxon>Curculionidae</taxon>
        <taxon>Dryophthorinae</taxon>
        <taxon>Rhynchophorus</taxon>
    </lineage>
</organism>
<dbReference type="AlphaFoldDB" id="A0A834MBI4"/>
<comment type="caution">
    <text evidence="1">The sequence shown here is derived from an EMBL/GenBank/DDBJ whole genome shotgun (WGS) entry which is preliminary data.</text>
</comment>
<accession>A0A834MBI4</accession>
<keyword evidence="2" id="KW-1185">Reference proteome</keyword>
<gene>
    <name evidence="1" type="ORF">GWI33_013513</name>
</gene>
<dbReference type="EMBL" id="JAACXV010013299">
    <property type="protein sequence ID" value="KAF7273795.1"/>
    <property type="molecule type" value="Genomic_DNA"/>
</dbReference>
<evidence type="ECO:0000313" key="2">
    <source>
        <dbReference type="Proteomes" id="UP000625711"/>
    </source>
</evidence>
<sequence length="111" mass="12769">MSFSIYIAPRRLPRWLPFSSRDRSKVQSATVSQPRRNSSMHALYGHPFRDYPHPHSLTPSRHPLFSRRIFVLVPPTPRRFLQSEIYDAVITSPISTVIINVSCQLPNGLTN</sequence>
<reference evidence="1" key="1">
    <citation type="submission" date="2020-08" db="EMBL/GenBank/DDBJ databases">
        <title>Genome sequencing and assembly of the red palm weevil Rhynchophorus ferrugineus.</title>
        <authorList>
            <person name="Dias G.B."/>
            <person name="Bergman C.M."/>
            <person name="Manee M."/>
        </authorList>
    </citation>
    <scope>NUCLEOTIDE SEQUENCE</scope>
    <source>
        <strain evidence="1">AA-2017</strain>
        <tissue evidence="1">Whole larva</tissue>
    </source>
</reference>
<proteinExistence type="predicted"/>
<name>A0A834MBI4_RHYFE</name>
<evidence type="ECO:0000313" key="1">
    <source>
        <dbReference type="EMBL" id="KAF7273795.1"/>
    </source>
</evidence>